<organism evidence="9 10">
    <name type="scientific">Coccidioides posadasii RMSCC 3488</name>
    <dbReference type="NCBI Taxonomy" id="454284"/>
    <lineage>
        <taxon>Eukaryota</taxon>
        <taxon>Fungi</taxon>
        <taxon>Dikarya</taxon>
        <taxon>Ascomycota</taxon>
        <taxon>Pezizomycotina</taxon>
        <taxon>Eurotiomycetes</taxon>
        <taxon>Eurotiomycetidae</taxon>
        <taxon>Onygenales</taxon>
        <taxon>Onygenaceae</taxon>
        <taxon>Coccidioides</taxon>
    </lineage>
</organism>
<evidence type="ECO:0000256" key="5">
    <source>
        <dbReference type="PROSITE-ProRule" id="PRU00278"/>
    </source>
</evidence>
<dbReference type="GO" id="GO:0006364">
    <property type="term" value="P:rRNA processing"/>
    <property type="evidence" value="ECO:0007669"/>
    <property type="project" value="InterPro"/>
</dbReference>
<protein>
    <recommendedName>
        <fullName evidence="6">Peptidyl-prolyl cis-trans isomerase</fullName>
        <ecNumber evidence="6">5.2.1.8</ecNumber>
    </recommendedName>
</protein>
<dbReference type="InterPro" id="IPR043323">
    <property type="entry name" value="PIN4"/>
</dbReference>
<dbReference type="SUPFAM" id="SSF54534">
    <property type="entry name" value="FKBP-like"/>
    <property type="match status" value="1"/>
</dbReference>
<reference evidence="9 10" key="1">
    <citation type="submission" date="2007-06" db="EMBL/GenBank/DDBJ databases">
        <title>The Genome Sequence of Coccidioides posadasii RMSCC_3488.</title>
        <authorList>
            <consortium name="Coccidioides Genome Resources Consortium"/>
            <consortium name="The Broad Institute Genome Sequencing Platform"/>
            <person name="Henn M.R."/>
            <person name="Sykes S."/>
            <person name="Young S."/>
            <person name="Jaffe D."/>
            <person name="Berlin A."/>
            <person name="Alvarez P."/>
            <person name="Butler J."/>
            <person name="Gnerre S."/>
            <person name="Grabherr M."/>
            <person name="Mauceli E."/>
            <person name="Brockman W."/>
            <person name="Kodira C."/>
            <person name="Alvarado L."/>
            <person name="Zeng Q."/>
            <person name="Crawford M."/>
            <person name="Antoine C."/>
            <person name="Devon K."/>
            <person name="Galgiani J."/>
            <person name="Orsborn K."/>
            <person name="Lewis M.L."/>
            <person name="Nusbaum C."/>
            <person name="Galagan J."/>
            <person name="Birren B."/>
        </authorList>
    </citation>
    <scope>NUCLEOTIDE SEQUENCE [LARGE SCALE GENOMIC DNA]</scope>
    <source>
        <strain evidence="9 10">RMSCC 3488</strain>
    </source>
</reference>
<dbReference type="GO" id="GO:0003677">
    <property type="term" value="F:DNA binding"/>
    <property type="evidence" value="ECO:0007669"/>
    <property type="project" value="InterPro"/>
</dbReference>
<sequence>MAPKSKGKGKAKDSSESGDVGGKGKGLKPANSINVRHILCEKHSKKEEALAKLRAGAKFDEVAREFSEDKARQGGSLGWKIRGSLDAAFEKAAYDLEPSTTASPKYAEVKTGFGYHIIMVEGRK</sequence>
<dbReference type="InterPro" id="IPR046357">
    <property type="entry name" value="PPIase_dom_sf"/>
</dbReference>
<name>A0A0J6FVR5_COCPO</name>
<dbReference type="Proteomes" id="UP000054567">
    <property type="component" value="Unassembled WGS sequence"/>
</dbReference>
<evidence type="ECO:0000256" key="7">
    <source>
        <dbReference type="SAM" id="MobiDB-lite"/>
    </source>
</evidence>
<evidence type="ECO:0000259" key="8">
    <source>
        <dbReference type="PROSITE" id="PS50198"/>
    </source>
</evidence>
<keyword evidence="4 5" id="KW-0413">Isomerase</keyword>
<dbReference type="InterPro" id="IPR000297">
    <property type="entry name" value="PPIase_PpiC"/>
</dbReference>
<gene>
    <name evidence="9" type="ORF">CPAG_09549</name>
</gene>
<evidence type="ECO:0000256" key="3">
    <source>
        <dbReference type="ARBA" id="ARBA00023110"/>
    </source>
</evidence>
<accession>A0A0J6FVR5</accession>
<dbReference type="Gene3D" id="3.10.50.40">
    <property type="match status" value="1"/>
</dbReference>
<feature type="domain" description="PpiC" evidence="8">
    <location>
        <begin position="30"/>
        <end position="122"/>
    </location>
</feature>
<reference evidence="10" key="2">
    <citation type="journal article" date="2009" name="Genome Res.">
        <title>Comparative genomic analyses of the human fungal pathogens Coccidioides and their relatives.</title>
        <authorList>
            <person name="Sharpton T.J."/>
            <person name="Stajich J.E."/>
            <person name="Rounsley S.D."/>
            <person name="Gardner M.J."/>
            <person name="Wortman J.R."/>
            <person name="Jordar V.S."/>
            <person name="Maiti R."/>
            <person name="Kodira C.D."/>
            <person name="Neafsey D.E."/>
            <person name="Zeng Q."/>
            <person name="Hung C.-Y."/>
            <person name="McMahan C."/>
            <person name="Muszewska A."/>
            <person name="Grynberg M."/>
            <person name="Mandel M.A."/>
            <person name="Kellner E.M."/>
            <person name="Barker B.M."/>
            <person name="Galgiani J.N."/>
            <person name="Orbach M.J."/>
            <person name="Kirkland T.N."/>
            <person name="Cole G.T."/>
            <person name="Henn M.R."/>
            <person name="Birren B.W."/>
            <person name="Taylor J.W."/>
        </authorList>
    </citation>
    <scope>NUCLEOTIDE SEQUENCE [LARGE SCALE GENOMIC DNA]</scope>
    <source>
        <strain evidence="10">RMSCC 3488</strain>
    </source>
</reference>
<keyword evidence="3 5" id="KW-0697">Rotamase</keyword>
<dbReference type="GO" id="GO:0003755">
    <property type="term" value="F:peptidyl-prolyl cis-trans isomerase activity"/>
    <property type="evidence" value="ECO:0007669"/>
    <property type="project" value="UniProtKB-UniRule"/>
</dbReference>
<proteinExistence type="inferred from homology"/>
<evidence type="ECO:0000313" key="9">
    <source>
        <dbReference type="EMBL" id="KMM73259.1"/>
    </source>
</evidence>
<dbReference type="EC" id="5.2.1.8" evidence="6"/>
<evidence type="ECO:0000313" key="10">
    <source>
        <dbReference type="Proteomes" id="UP000054567"/>
    </source>
</evidence>
<feature type="region of interest" description="Disordered" evidence="7">
    <location>
        <begin position="1"/>
        <end position="30"/>
    </location>
</feature>
<comment type="catalytic activity">
    <reaction evidence="1 6">
        <text>[protein]-peptidylproline (omega=180) = [protein]-peptidylproline (omega=0)</text>
        <dbReference type="Rhea" id="RHEA:16237"/>
        <dbReference type="Rhea" id="RHEA-COMP:10747"/>
        <dbReference type="Rhea" id="RHEA-COMP:10748"/>
        <dbReference type="ChEBI" id="CHEBI:83833"/>
        <dbReference type="ChEBI" id="CHEBI:83834"/>
        <dbReference type="EC" id="5.2.1.8"/>
    </reaction>
</comment>
<dbReference type="PANTHER" id="PTHR45995">
    <property type="match status" value="1"/>
</dbReference>
<dbReference type="PROSITE" id="PS50198">
    <property type="entry name" value="PPIC_PPIASE_2"/>
    <property type="match status" value="1"/>
</dbReference>
<evidence type="ECO:0000256" key="6">
    <source>
        <dbReference type="RuleBase" id="RU363014"/>
    </source>
</evidence>
<dbReference type="VEuPathDB" id="FungiDB:CPAG_09549"/>
<dbReference type="OrthoDB" id="1911748at2759"/>
<dbReference type="AlphaFoldDB" id="A0A0J6FVR5"/>
<evidence type="ECO:0000256" key="2">
    <source>
        <dbReference type="ARBA" id="ARBA00010242"/>
    </source>
</evidence>
<evidence type="ECO:0000256" key="1">
    <source>
        <dbReference type="ARBA" id="ARBA00000971"/>
    </source>
</evidence>
<reference evidence="10" key="3">
    <citation type="journal article" date="2010" name="Genome Res.">
        <title>Population genomic sequencing of Coccidioides fungi reveals recent hybridization and transposon control.</title>
        <authorList>
            <person name="Neafsey D.E."/>
            <person name="Barker B.M."/>
            <person name="Sharpton T.J."/>
            <person name="Stajich J.E."/>
            <person name="Park D.J."/>
            <person name="Whiston E."/>
            <person name="Hung C.-Y."/>
            <person name="McMahan C."/>
            <person name="White J."/>
            <person name="Sykes S."/>
            <person name="Heiman D."/>
            <person name="Young S."/>
            <person name="Zeng Q."/>
            <person name="Abouelleil A."/>
            <person name="Aftuck L."/>
            <person name="Bessette D."/>
            <person name="Brown A."/>
            <person name="FitzGerald M."/>
            <person name="Lui A."/>
            <person name="Macdonald J.P."/>
            <person name="Priest M."/>
            <person name="Orbach M.J."/>
            <person name="Galgiani J.N."/>
            <person name="Kirkland T.N."/>
            <person name="Cole G.T."/>
            <person name="Birren B.W."/>
            <person name="Henn M.R."/>
            <person name="Taylor J.W."/>
            <person name="Rounsley S.D."/>
        </authorList>
    </citation>
    <scope>NUCLEOTIDE SEQUENCE [LARGE SCALE GENOMIC DNA]</scope>
    <source>
        <strain evidence="10">RMSCC 3488</strain>
    </source>
</reference>
<dbReference type="EMBL" id="DS268114">
    <property type="protein sequence ID" value="KMM73259.1"/>
    <property type="molecule type" value="Genomic_DNA"/>
</dbReference>
<evidence type="ECO:0000256" key="4">
    <source>
        <dbReference type="ARBA" id="ARBA00023235"/>
    </source>
</evidence>
<dbReference type="Pfam" id="PF13616">
    <property type="entry name" value="Rotamase_3"/>
    <property type="match status" value="1"/>
</dbReference>
<comment type="similarity">
    <text evidence="2">Belongs to the PpiC/parvulin rotamase family. PIN4 subfamily.</text>
</comment>